<gene>
    <name evidence="1" type="ORF">DID88_006425</name>
</gene>
<comment type="caution">
    <text evidence="1">The sequence shown here is derived from an EMBL/GenBank/DDBJ whole genome shotgun (WGS) entry which is preliminary data.</text>
</comment>
<dbReference type="AlphaFoldDB" id="A0A395IG47"/>
<protein>
    <submittedName>
        <fullName evidence="1">Uncharacterized protein</fullName>
    </submittedName>
</protein>
<evidence type="ECO:0000313" key="2">
    <source>
        <dbReference type="Proteomes" id="UP000249056"/>
    </source>
</evidence>
<accession>A0A395IG47</accession>
<sequence length="152" mass="17651">MLSHSSITNVIFINRSHSVTIYNDLELIDLQNIATSLSIYESPYDPVAERTLQRRQESFRNRYRSHNVKLGPSLANIRTLDIMRQQEAASNGGVAPYEMPIIECKTMTTMAMEKKLDDPEANYQLKKIDYEKKQRKRKEMLNGTFLPLKLEI</sequence>
<dbReference type="Proteomes" id="UP000249056">
    <property type="component" value="Unassembled WGS sequence"/>
</dbReference>
<proteinExistence type="predicted"/>
<keyword evidence="2" id="KW-1185">Reference proteome</keyword>
<name>A0A395IG47_9HELO</name>
<organism evidence="1 2">
    <name type="scientific">Monilinia fructigena</name>
    <dbReference type="NCBI Taxonomy" id="38457"/>
    <lineage>
        <taxon>Eukaryota</taxon>
        <taxon>Fungi</taxon>
        <taxon>Dikarya</taxon>
        <taxon>Ascomycota</taxon>
        <taxon>Pezizomycotina</taxon>
        <taxon>Leotiomycetes</taxon>
        <taxon>Helotiales</taxon>
        <taxon>Sclerotiniaceae</taxon>
        <taxon>Monilinia</taxon>
    </lineage>
</organism>
<dbReference type="OrthoDB" id="3546830at2759"/>
<dbReference type="EMBL" id="QKRW01000088">
    <property type="protein sequence ID" value="RAL58313.1"/>
    <property type="molecule type" value="Genomic_DNA"/>
</dbReference>
<evidence type="ECO:0000313" key="1">
    <source>
        <dbReference type="EMBL" id="RAL58313.1"/>
    </source>
</evidence>
<reference evidence="1 2" key="1">
    <citation type="submission" date="2018-06" db="EMBL/GenBank/DDBJ databases">
        <title>Genome Sequence of the Brown Rot Fungal Pathogen Monilinia fructigena.</title>
        <authorList>
            <person name="Landi L."/>
            <person name="De Miccolis Angelini R.M."/>
            <person name="Pollastro S."/>
            <person name="Abate D."/>
            <person name="Faretra F."/>
            <person name="Romanazzi G."/>
        </authorList>
    </citation>
    <scope>NUCLEOTIDE SEQUENCE [LARGE SCALE GENOMIC DNA]</scope>
    <source>
        <strain evidence="1 2">Mfrg269</strain>
    </source>
</reference>